<dbReference type="EMBL" id="CWKI01000003">
    <property type="protein sequence ID" value="CTR05840.1"/>
    <property type="molecule type" value="Genomic_DNA"/>
</dbReference>
<evidence type="ECO:0000313" key="10">
    <source>
        <dbReference type="EMBL" id="CTR05840.1"/>
    </source>
</evidence>
<protein>
    <submittedName>
        <fullName evidence="10">BY PROTMAP: gi|342319092|gb|EGU11043.1| Ras-related GTP-binding protein C [Rhodotorula glutinis ATCC 204091]</fullName>
    </submittedName>
</protein>
<dbReference type="InterPro" id="IPR013897">
    <property type="entry name" value="Duc1"/>
</dbReference>
<dbReference type="GO" id="GO:0000329">
    <property type="term" value="C:fungal-type vacuole membrane"/>
    <property type="evidence" value="ECO:0007669"/>
    <property type="project" value="TreeGrafter"/>
</dbReference>
<comment type="similarity">
    <text evidence="2">Belongs to the GTR/RAG GTP-binding protein family.</text>
</comment>
<keyword evidence="11" id="KW-1185">Reference proteome</keyword>
<dbReference type="GO" id="GO:0005525">
    <property type="term" value="F:GTP binding"/>
    <property type="evidence" value="ECO:0007669"/>
    <property type="project" value="UniProtKB-KW"/>
</dbReference>
<feature type="compositionally biased region" description="Polar residues" evidence="8">
    <location>
        <begin position="267"/>
        <end position="285"/>
    </location>
</feature>
<evidence type="ECO:0000256" key="1">
    <source>
        <dbReference type="ARBA" id="ARBA00004308"/>
    </source>
</evidence>
<dbReference type="PANTHER" id="PTHR11259">
    <property type="entry name" value="RAS-RELATED GTP BINDING RAG/GTR YEAST"/>
    <property type="match status" value="1"/>
</dbReference>
<evidence type="ECO:0000256" key="2">
    <source>
        <dbReference type="ARBA" id="ARBA00007756"/>
    </source>
</evidence>
<dbReference type="GO" id="GO:0009267">
    <property type="term" value="P:cellular response to starvation"/>
    <property type="evidence" value="ECO:0007669"/>
    <property type="project" value="TreeGrafter"/>
</dbReference>
<dbReference type="Gene3D" id="3.30.450.190">
    <property type="match status" value="1"/>
</dbReference>
<dbReference type="SUPFAM" id="SSF52540">
    <property type="entry name" value="P-loop containing nucleoside triphosphate hydrolases"/>
    <property type="match status" value="1"/>
</dbReference>
<dbReference type="GO" id="GO:1990131">
    <property type="term" value="C:Gtr1-Gtr2 GTPase complex"/>
    <property type="evidence" value="ECO:0007669"/>
    <property type="project" value="TreeGrafter"/>
</dbReference>
<proteinExistence type="inferred from homology"/>
<sequence>MPRLEVRVGSDRFHTEVAWVNHTSRPTEIDTPLFTGRVLVLVRNFDGVTPDGSPPKRDAKYFEGRSRKFAILIEGRFKRREGVPLYTGDEVQFGSDFDYLPASFPMGPFNLGMKISHAIDPATYYEFKPPHGRPYIMSPYTACMNTFCAYPSPSALSRAVVLSHHSSTDPHEDGQVERGTFVPTEEVNQKRKWVERPHWSFLGWEQLKGHPRVDAFLASHSHLLPPSGTATPSSNGNASHLAPPSRPNLNHQPSSLALGTRPKSAADQGSETGTPVRSDSPSPTEVANGAEAIWGAPVFAQPDSHRGSGSSTPSADIPSSAPKKKKSGSKFSLSSLMGALDVSGSGSSTPKNENDHLLMADQLASPVEGRKRAQSVGVQYKPKAEVQEALGAWRFADEEIDVTEDTNFVFLDPDHPRSIAQRRKHFCVDNGKHRKEFVYDPDIIYTASFFVPYFDFNTFDLKLGPIGMNVGSYFKDMPVRYTLRSTRMAPRPDGKEGPMEEEVFATVSFRVSQVVERCLAAAIHARRPTKRYEHSKALPGGAPPRVTLLCFFSLAHLARLLAERLLPPFFNFGYDATPCFARPKPFPPSTNSHHSTLDPLSSSIMQPQPTYGTAQMVSPAQGSPVAGASTQQDATVDGKGRRLPRVLLMGPRSGGKSSIRKVVFEGMAPNDTLFIEKTNKSSSDDIKRVLRSFLSMRMWDLPGSQLDPEQLNLSFEDTDAVIFVLDAQSTLHDVIRKLSVTMHKAYTANPGIQFEIFLHKVDGMSEDYRLDTLQNLRDRLTEELFDMSPELESNMNVFYHLTSVFDTSIYEALSKVIQKLIPEQAMLERLLDLLCQQCSMDKAFIFETASKIYIATDSAPLDNQTYVICADYLDLVGDFAQLYETPALSLPPAQGDTSLSRAGTLSRSTGRDASSSSTPSATGSRRESSTAASKPSSTISSPAKAGAGRPISVASSVGGGLEGKRVTRRLPHSKVRLGTGATIAQWSINDHLSLVALLRPHTQDQHSAMIDYNVATFRQAVLAIFGVGVSAPIG</sequence>
<evidence type="ECO:0000256" key="7">
    <source>
        <dbReference type="ARBA" id="ARBA00049117"/>
    </source>
</evidence>
<feature type="region of interest" description="Disordered" evidence="8">
    <location>
        <begin position="300"/>
        <end position="330"/>
    </location>
</feature>
<feature type="domain" description="Domain of unknown function at the cortex 1" evidence="9">
    <location>
        <begin position="400"/>
        <end position="510"/>
    </location>
</feature>
<comment type="subcellular location">
    <subcellularLocation>
        <location evidence="1">Endomembrane system</location>
    </subcellularLocation>
</comment>
<keyword evidence="4" id="KW-0378">Hydrolase</keyword>
<dbReference type="CDD" id="cd11385">
    <property type="entry name" value="RagC_like"/>
    <property type="match status" value="1"/>
</dbReference>
<feature type="compositionally biased region" description="Polar residues" evidence="8">
    <location>
        <begin position="589"/>
        <end position="621"/>
    </location>
</feature>
<feature type="domain" description="Domain of unknown function at the cortex 1" evidence="9">
    <location>
        <begin position="3"/>
        <end position="193"/>
    </location>
</feature>
<gene>
    <name evidence="10" type="primary">FGENESH: predicted gene_3.152</name>
    <name evidence="10" type="ORF">BN2166_0017010</name>
</gene>
<feature type="compositionally biased region" description="Polar residues" evidence="8">
    <location>
        <begin position="228"/>
        <end position="238"/>
    </location>
</feature>
<accession>A0A0K3CBD5</accession>
<dbReference type="Proteomes" id="UP000199069">
    <property type="component" value="Unassembled WGS sequence"/>
</dbReference>
<evidence type="ECO:0000313" key="11">
    <source>
        <dbReference type="Proteomes" id="UP000199069"/>
    </source>
</evidence>
<dbReference type="InterPro" id="IPR039400">
    <property type="entry name" value="RagC/D"/>
</dbReference>
<dbReference type="Gene3D" id="3.40.50.300">
    <property type="entry name" value="P-loop containing nucleotide triphosphate hydrolases"/>
    <property type="match status" value="1"/>
</dbReference>
<dbReference type="AlphaFoldDB" id="A0A0K3CBD5"/>
<feature type="region of interest" description="Disordered" evidence="8">
    <location>
        <begin position="225"/>
        <end position="287"/>
    </location>
</feature>
<dbReference type="Pfam" id="PF04670">
    <property type="entry name" value="Gtr1_RagA"/>
    <property type="match status" value="1"/>
</dbReference>
<feature type="region of interest" description="Disordered" evidence="8">
    <location>
        <begin position="585"/>
        <end position="641"/>
    </location>
</feature>
<evidence type="ECO:0000256" key="8">
    <source>
        <dbReference type="SAM" id="MobiDB-lite"/>
    </source>
</evidence>
<dbReference type="InterPro" id="IPR027417">
    <property type="entry name" value="P-loop_NTPase"/>
</dbReference>
<feature type="compositionally biased region" description="Polar residues" evidence="8">
    <location>
        <begin position="929"/>
        <end position="941"/>
    </location>
</feature>
<evidence type="ECO:0000256" key="4">
    <source>
        <dbReference type="ARBA" id="ARBA00022801"/>
    </source>
</evidence>
<evidence type="ECO:0000256" key="3">
    <source>
        <dbReference type="ARBA" id="ARBA00022741"/>
    </source>
</evidence>
<dbReference type="InterPro" id="IPR006762">
    <property type="entry name" value="Gtr1_RagA"/>
</dbReference>
<evidence type="ECO:0000259" key="9">
    <source>
        <dbReference type="Pfam" id="PF08588"/>
    </source>
</evidence>
<dbReference type="PANTHER" id="PTHR11259:SF2">
    <property type="entry name" value="GH16429P"/>
    <property type="match status" value="1"/>
</dbReference>
<comment type="catalytic activity">
    <reaction evidence="7">
        <text>GTP + H2O = GDP + phosphate + H(+)</text>
        <dbReference type="Rhea" id="RHEA:19669"/>
        <dbReference type="ChEBI" id="CHEBI:15377"/>
        <dbReference type="ChEBI" id="CHEBI:15378"/>
        <dbReference type="ChEBI" id="CHEBI:37565"/>
        <dbReference type="ChEBI" id="CHEBI:43474"/>
        <dbReference type="ChEBI" id="CHEBI:58189"/>
    </reaction>
    <physiologicalReaction direction="left-to-right" evidence="7">
        <dbReference type="Rhea" id="RHEA:19670"/>
    </physiologicalReaction>
</comment>
<dbReference type="STRING" id="5286.A0A0K3CBD5"/>
<evidence type="ECO:0000256" key="5">
    <source>
        <dbReference type="ARBA" id="ARBA00023134"/>
    </source>
</evidence>
<dbReference type="GO" id="GO:0003924">
    <property type="term" value="F:GTPase activity"/>
    <property type="evidence" value="ECO:0007669"/>
    <property type="project" value="TreeGrafter"/>
</dbReference>
<dbReference type="GO" id="GO:1904263">
    <property type="term" value="P:positive regulation of TORC1 signaling"/>
    <property type="evidence" value="ECO:0007669"/>
    <property type="project" value="TreeGrafter"/>
</dbReference>
<reference evidence="10 11" key="1">
    <citation type="submission" date="2015-07" db="EMBL/GenBank/DDBJ databases">
        <authorList>
            <person name="Cajimat M.N.B."/>
            <person name="Milazzo M.L."/>
            <person name="Fulhorst C.F."/>
        </authorList>
    </citation>
    <scope>NUCLEOTIDE SEQUENCE [LARGE SCALE GENOMIC DNA]</scope>
    <source>
        <strain evidence="10">Single colony</strain>
    </source>
</reference>
<organism evidence="10 11">
    <name type="scientific">Rhodotorula toruloides</name>
    <name type="common">Yeast</name>
    <name type="synonym">Rhodosporidium toruloides</name>
    <dbReference type="NCBI Taxonomy" id="5286"/>
    <lineage>
        <taxon>Eukaryota</taxon>
        <taxon>Fungi</taxon>
        <taxon>Dikarya</taxon>
        <taxon>Basidiomycota</taxon>
        <taxon>Pucciniomycotina</taxon>
        <taxon>Microbotryomycetes</taxon>
        <taxon>Sporidiobolales</taxon>
        <taxon>Sporidiobolaceae</taxon>
        <taxon>Rhodotorula</taxon>
    </lineage>
</organism>
<dbReference type="Pfam" id="PF08588">
    <property type="entry name" value="Duc1"/>
    <property type="match status" value="2"/>
</dbReference>
<keyword evidence="5" id="KW-0342">GTP-binding</keyword>
<evidence type="ECO:0000256" key="6">
    <source>
        <dbReference type="ARBA" id="ARBA00023136"/>
    </source>
</evidence>
<feature type="compositionally biased region" description="Low complexity" evidence="8">
    <location>
        <begin position="906"/>
        <end position="923"/>
    </location>
</feature>
<keyword evidence="6" id="KW-0472">Membrane</keyword>
<dbReference type="GO" id="GO:0010507">
    <property type="term" value="P:negative regulation of autophagy"/>
    <property type="evidence" value="ECO:0007669"/>
    <property type="project" value="TreeGrafter"/>
</dbReference>
<feature type="compositionally biased region" description="Polar residues" evidence="8">
    <location>
        <begin position="247"/>
        <end position="257"/>
    </location>
</feature>
<name>A0A0K3CBD5_RHOTO</name>
<dbReference type="GO" id="GO:0012505">
    <property type="term" value="C:endomembrane system"/>
    <property type="evidence" value="ECO:0007669"/>
    <property type="project" value="UniProtKB-SubCell"/>
</dbReference>
<keyword evidence="3" id="KW-0547">Nucleotide-binding</keyword>
<dbReference type="GO" id="GO:0005634">
    <property type="term" value="C:nucleus"/>
    <property type="evidence" value="ECO:0007669"/>
    <property type="project" value="TreeGrafter"/>
</dbReference>
<feature type="compositionally biased region" description="Polar residues" evidence="8">
    <location>
        <begin position="895"/>
        <end position="905"/>
    </location>
</feature>
<feature type="region of interest" description="Disordered" evidence="8">
    <location>
        <begin position="893"/>
        <end position="958"/>
    </location>
</feature>